<keyword evidence="3" id="KW-1185">Reference proteome</keyword>
<accession>A0A7W6G911</accession>
<proteinExistence type="predicted"/>
<evidence type="ECO:0000313" key="3">
    <source>
        <dbReference type="Proteomes" id="UP000548867"/>
    </source>
</evidence>
<organism evidence="2 3">
    <name type="scientific">Novosphingobium sediminicola</name>
    <dbReference type="NCBI Taxonomy" id="563162"/>
    <lineage>
        <taxon>Bacteria</taxon>
        <taxon>Pseudomonadati</taxon>
        <taxon>Pseudomonadota</taxon>
        <taxon>Alphaproteobacteria</taxon>
        <taxon>Sphingomonadales</taxon>
        <taxon>Sphingomonadaceae</taxon>
        <taxon>Novosphingobium</taxon>
    </lineage>
</organism>
<evidence type="ECO:0000256" key="1">
    <source>
        <dbReference type="SAM" id="Phobius"/>
    </source>
</evidence>
<feature type="transmembrane region" description="Helical" evidence="1">
    <location>
        <begin position="148"/>
        <end position="171"/>
    </location>
</feature>
<evidence type="ECO:0000313" key="2">
    <source>
        <dbReference type="EMBL" id="MBB3957775.1"/>
    </source>
</evidence>
<protein>
    <recommendedName>
        <fullName evidence="4">MFS transporter</fullName>
    </recommendedName>
</protein>
<feature type="transmembrane region" description="Helical" evidence="1">
    <location>
        <begin position="86"/>
        <end position="105"/>
    </location>
</feature>
<dbReference type="Proteomes" id="UP000548867">
    <property type="component" value="Unassembled WGS sequence"/>
</dbReference>
<feature type="transmembrane region" description="Helical" evidence="1">
    <location>
        <begin position="57"/>
        <end position="74"/>
    </location>
</feature>
<keyword evidence="1" id="KW-1133">Transmembrane helix</keyword>
<feature type="transmembrane region" description="Helical" evidence="1">
    <location>
        <begin position="221"/>
        <end position="242"/>
    </location>
</feature>
<keyword evidence="1" id="KW-0812">Transmembrane</keyword>
<feature type="transmembrane region" description="Helical" evidence="1">
    <location>
        <begin position="262"/>
        <end position="281"/>
    </location>
</feature>
<comment type="caution">
    <text evidence="2">The sequence shown here is derived from an EMBL/GenBank/DDBJ whole genome shotgun (WGS) entry which is preliminary data.</text>
</comment>
<name>A0A7W6G911_9SPHN</name>
<reference evidence="2 3" key="1">
    <citation type="submission" date="2020-08" db="EMBL/GenBank/DDBJ databases">
        <title>Genomic Encyclopedia of Type Strains, Phase IV (KMG-IV): sequencing the most valuable type-strain genomes for metagenomic binning, comparative biology and taxonomic classification.</title>
        <authorList>
            <person name="Goeker M."/>
        </authorList>
    </citation>
    <scope>NUCLEOTIDE SEQUENCE [LARGE SCALE GENOMIC DNA]</scope>
    <source>
        <strain evidence="2 3">DSM 27057</strain>
    </source>
</reference>
<dbReference type="AlphaFoldDB" id="A0A7W6G911"/>
<dbReference type="EMBL" id="JACIDX010000035">
    <property type="protein sequence ID" value="MBB3957775.1"/>
    <property type="molecule type" value="Genomic_DNA"/>
</dbReference>
<feature type="transmembrane region" description="Helical" evidence="1">
    <location>
        <begin position="350"/>
        <end position="368"/>
    </location>
</feature>
<feature type="transmembrane region" description="Helical" evidence="1">
    <location>
        <begin position="111"/>
        <end position="136"/>
    </location>
</feature>
<feature type="transmembrane region" description="Helical" evidence="1">
    <location>
        <begin position="317"/>
        <end position="338"/>
    </location>
</feature>
<gene>
    <name evidence="2" type="ORF">GGR38_004750</name>
</gene>
<sequence length="420" mass="44096">MVVAVLIARARANILRFGPTSALLLLSQAISAFSLFLLPLLGLQFSDVYSVGVQTGVGPYNGLVLGVVYLIVIGRPSFDYWKTVDASVIVFAGVLTAYSVVSALHRGGHHLLGSWLTGAIIVIFGIGGIALGLASVRGVRQACLGRPWLLAGITIAPNVGMGLATVMAHFLMPGLAISPLLPAITWAVVAWLVAVVMAVWPLPQLDRKMTREAPEAGRNKVLHIVGLIVGLITSTVLPIGFVTAAGELNAGSATVLFLANRIGAAVVGVLVNAVLMVSINWEDANRKRVKHSVFFPVASMILVVLAVGLHQLQGAAILAYGGVALAWLGLACSTPIILREANVRRMGLVIMLKGVADLAISSLALVYFQHAPSFTGYFGALMISQCVTTLVCGGALKQRRLVVISTLNLLLAIALLAKGW</sequence>
<evidence type="ECO:0008006" key="4">
    <source>
        <dbReference type="Google" id="ProtNLM"/>
    </source>
</evidence>
<feature type="transmembrane region" description="Helical" evidence="1">
    <location>
        <begin position="183"/>
        <end position="200"/>
    </location>
</feature>
<feature type="transmembrane region" description="Helical" evidence="1">
    <location>
        <begin position="21"/>
        <end position="45"/>
    </location>
</feature>
<keyword evidence="1" id="KW-0472">Membrane</keyword>
<feature type="transmembrane region" description="Helical" evidence="1">
    <location>
        <begin position="401"/>
        <end position="417"/>
    </location>
</feature>
<feature type="transmembrane region" description="Helical" evidence="1">
    <location>
        <begin position="374"/>
        <end position="396"/>
    </location>
</feature>
<feature type="transmembrane region" description="Helical" evidence="1">
    <location>
        <begin position="293"/>
        <end position="311"/>
    </location>
</feature>